<proteinExistence type="predicted"/>
<reference evidence="1" key="1">
    <citation type="submission" date="2022-06" db="EMBL/GenBank/DDBJ databases">
        <title>Phylogenomic reconstructions and comparative analyses of Kickxellomycotina fungi.</title>
        <authorList>
            <person name="Reynolds N.K."/>
            <person name="Stajich J.E."/>
            <person name="Barry K."/>
            <person name="Grigoriev I.V."/>
            <person name="Crous P."/>
            <person name="Smith M.E."/>
        </authorList>
    </citation>
    <scope>NUCLEOTIDE SEQUENCE</scope>
    <source>
        <strain evidence="1">RSA 2271</strain>
    </source>
</reference>
<evidence type="ECO:0000313" key="2">
    <source>
        <dbReference type="Proteomes" id="UP001145114"/>
    </source>
</evidence>
<evidence type="ECO:0000313" key="1">
    <source>
        <dbReference type="EMBL" id="KAJ1675725.1"/>
    </source>
</evidence>
<dbReference type="EMBL" id="JAMZIH010005193">
    <property type="protein sequence ID" value="KAJ1675725.1"/>
    <property type="molecule type" value="Genomic_DNA"/>
</dbReference>
<sequence>MARADPLTSNKFNFKKNQFYNVNVGLSQLRGYVGAFVDFDGDRRTDLVAISDVQKSIDVWLWDNADQLFKSLSSAHIDIPDSSLTIVNVVPGDFNYDGYIDLLVQAQSKPGNNQSPVEMYLYPNNGDLGFDDPIILDAATAAQPFVVDYNGDTRIDLLGVPNANETDSDNPMAVWQNQQPVLASKGGSSPANYGSELFALNTTAPRPMCRLAVPHSSAFVDLDGDCLPDIFVVCEGGSFQIWTNSMNHGFTLARETDLPAGTGPISFADVDGDGAMDIVFPVCNGGSCDIRVAYNKQIGKCSGRSVASERCRALDNLCSADPNFDFDLSDPSANVIVHLDQLFKDEVFYASDDNLEGSIPNRVHLGDYNLDGYPDMLLVTQGSSKSSQSGNTHIRLLESVPCGSGCSAAATNAGRRTFVLVTDGLDVLSNINEPTGVAFFDIDEDGKLDVLITSLNNGRHQTDVAYNNIATDGHFLRAQLTPADKHFKREKPYGVGSPGASFKYMISDEKGYKHIYQAVQMPQTAYRPLDTPYCILGLGRSTNYLERFSVGNSRQRLVNSHIFEGLIPNSHTVVFPFQGDNDNSTSSWRLELFMNRSGAGLYILITLAASLGVLGITVFVLNMLEKRADKHEKKESLHAINFDAL</sequence>
<dbReference type="Proteomes" id="UP001145114">
    <property type="component" value="Unassembled WGS sequence"/>
</dbReference>
<name>A0ACC1HGI0_9FUNG</name>
<keyword evidence="2" id="KW-1185">Reference proteome</keyword>
<comment type="caution">
    <text evidence="1">The sequence shown here is derived from an EMBL/GenBank/DDBJ whole genome shotgun (WGS) entry which is preliminary data.</text>
</comment>
<protein>
    <submittedName>
        <fullName evidence="1">Uncharacterized protein</fullName>
    </submittedName>
</protein>
<gene>
    <name evidence="1" type="ORF">EV182_000713</name>
</gene>
<organism evidence="1 2">
    <name type="scientific">Spiromyces aspiralis</name>
    <dbReference type="NCBI Taxonomy" id="68401"/>
    <lineage>
        <taxon>Eukaryota</taxon>
        <taxon>Fungi</taxon>
        <taxon>Fungi incertae sedis</taxon>
        <taxon>Zoopagomycota</taxon>
        <taxon>Kickxellomycotina</taxon>
        <taxon>Kickxellomycetes</taxon>
        <taxon>Kickxellales</taxon>
        <taxon>Kickxellaceae</taxon>
        <taxon>Spiromyces</taxon>
    </lineage>
</organism>
<accession>A0ACC1HGI0</accession>